<keyword evidence="2" id="KW-1185">Reference proteome</keyword>
<sequence>MKRSVHALQFDLRYRKSPASKTVLQVAHAIKTHPLTSNYAPLITLPSLVSPAPSNIIFHTSNDSCAARWLSYRRPPGEVRRTASVRFWFLNYKYRLGNVTCSYA</sequence>
<dbReference type="EMBL" id="RBNI01003364">
    <property type="protein sequence ID" value="RUP48416.1"/>
    <property type="molecule type" value="Genomic_DNA"/>
</dbReference>
<evidence type="ECO:0000313" key="1">
    <source>
        <dbReference type="EMBL" id="RUP48416.1"/>
    </source>
</evidence>
<name>A0A433DC63_9FUNG</name>
<comment type="caution">
    <text evidence="1">The sequence shown here is derived from an EMBL/GenBank/DDBJ whole genome shotgun (WGS) entry which is preliminary data.</text>
</comment>
<dbReference type="AlphaFoldDB" id="A0A433DC63"/>
<reference evidence="1 2" key="1">
    <citation type="journal article" date="2018" name="New Phytol.">
        <title>Phylogenomics of Endogonaceae and evolution of mycorrhizas within Mucoromycota.</title>
        <authorList>
            <person name="Chang Y."/>
            <person name="Desiro A."/>
            <person name="Na H."/>
            <person name="Sandor L."/>
            <person name="Lipzen A."/>
            <person name="Clum A."/>
            <person name="Barry K."/>
            <person name="Grigoriev I.V."/>
            <person name="Martin F.M."/>
            <person name="Stajich J.E."/>
            <person name="Smith M.E."/>
            <person name="Bonito G."/>
            <person name="Spatafora J.W."/>
        </authorList>
    </citation>
    <scope>NUCLEOTIDE SEQUENCE [LARGE SCALE GENOMIC DNA]</scope>
    <source>
        <strain evidence="1 2">GMNB39</strain>
    </source>
</reference>
<gene>
    <name evidence="1" type="ORF">BC936DRAFT_144595</name>
</gene>
<proteinExistence type="predicted"/>
<accession>A0A433DC63</accession>
<evidence type="ECO:0000313" key="2">
    <source>
        <dbReference type="Proteomes" id="UP000268093"/>
    </source>
</evidence>
<dbReference type="Proteomes" id="UP000268093">
    <property type="component" value="Unassembled WGS sequence"/>
</dbReference>
<organism evidence="1 2">
    <name type="scientific">Jimgerdemannia flammicorona</name>
    <dbReference type="NCBI Taxonomy" id="994334"/>
    <lineage>
        <taxon>Eukaryota</taxon>
        <taxon>Fungi</taxon>
        <taxon>Fungi incertae sedis</taxon>
        <taxon>Mucoromycota</taxon>
        <taxon>Mucoromycotina</taxon>
        <taxon>Endogonomycetes</taxon>
        <taxon>Endogonales</taxon>
        <taxon>Endogonaceae</taxon>
        <taxon>Jimgerdemannia</taxon>
    </lineage>
</organism>
<protein>
    <submittedName>
        <fullName evidence="1">Uncharacterized protein</fullName>
    </submittedName>
</protein>